<dbReference type="InterPro" id="IPR000182">
    <property type="entry name" value="GNAT_dom"/>
</dbReference>
<gene>
    <name evidence="2" type="ORF">BC781_10217</name>
</gene>
<evidence type="ECO:0000313" key="2">
    <source>
        <dbReference type="EMBL" id="PWJ42476.1"/>
    </source>
</evidence>
<evidence type="ECO:0000313" key="3">
    <source>
        <dbReference type="Proteomes" id="UP000245535"/>
    </source>
</evidence>
<dbReference type="GO" id="GO:0016747">
    <property type="term" value="F:acyltransferase activity, transferring groups other than amino-acyl groups"/>
    <property type="evidence" value="ECO:0007669"/>
    <property type="project" value="InterPro"/>
</dbReference>
<dbReference type="EMBL" id="QGDO01000002">
    <property type="protein sequence ID" value="PWJ42476.1"/>
    <property type="molecule type" value="Genomic_DNA"/>
</dbReference>
<feature type="domain" description="N-acetyltransferase" evidence="1">
    <location>
        <begin position="11"/>
        <end position="152"/>
    </location>
</feature>
<accession>A0A315ZA61</accession>
<proteinExistence type="predicted"/>
<organism evidence="2 3">
    <name type="scientific">Sediminitomix flava</name>
    <dbReference type="NCBI Taxonomy" id="379075"/>
    <lineage>
        <taxon>Bacteria</taxon>
        <taxon>Pseudomonadati</taxon>
        <taxon>Bacteroidota</taxon>
        <taxon>Cytophagia</taxon>
        <taxon>Cytophagales</taxon>
        <taxon>Flammeovirgaceae</taxon>
        <taxon>Sediminitomix</taxon>
    </lineage>
</organism>
<comment type="caution">
    <text evidence="2">The sequence shown here is derived from an EMBL/GenBank/DDBJ whole genome shotgun (WGS) entry which is preliminary data.</text>
</comment>
<protein>
    <submittedName>
        <fullName evidence="2">RimJ/RimL family protein N-acetyltransferase</fullName>
    </submittedName>
</protein>
<dbReference type="Proteomes" id="UP000245535">
    <property type="component" value="Unassembled WGS sequence"/>
</dbReference>
<name>A0A315ZA61_SEDFL</name>
<dbReference type="InterPro" id="IPR051531">
    <property type="entry name" value="N-acetyltransferase"/>
</dbReference>
<dbReference type="PANTHER" id="PTHR43792">
    <property type="entry name" value="GNAT FAMILY, PUTATIVE (AFU_ORTHOLOGUE AFUA_3G00765)-RELATED-RELATED"/>
    <property type="match status" value="1"/>
</dbReference>
<dbReference type="Gene3D" id="3.40.630.30">
    <property type="match status" value="1"/>
</dbReference>
<dbReference type="RefSeq" id="WP_109616624.1">
    <property type="nucleotide sequence ID" value="NZ_QGDO01000002.1"/>
</dbReference>
<reference evidence="2 3" key="1">
    <citation type="submission" date="2018-03" db="EMBL/GenBank/DDBJ databases">
        <title>Genomic Encyclopedia of Archaeal and Bacterial Type Strains, Phase II (KMG-II): from individual species to whole genera.</title>
        <authorList>
            <person name="Goeker M."/>
        </authorList>
    </citation>
    <scope>NUCLEOTIDE SEQUENCE [LARGE SCALE GENOMIC DNA]</scope>
    <source>
        <strain evidence="2 3">DSM 28229</strain>
    </source>
</reference>
<dbReference type="AlphaFoldDB" id="A0A315ZA61"/>
<sequence length="184" mass="21465">MEKSYLFTSERLGFRNWQVADIQKMAFINEDPSVMKYFPCTTSILQTENFIARMQRLFKEKGYCYFAVDRLDSGEFIGFLGLCYQNFEAEFSPFVDIGWRLAQNAWDKGYATEGAKRCLQFAFEELNIQSVKSTAPLANERSIRVMKKIGMHPVQTFKHPRLKNEPDLEECVLYEIDKNTFLSA</sequence>
<dbReference type="PANTHER" id="PTHR43792:SF1">
    <property type="entry name" value="N-ACETYLTRANSFERASE DOMAIN-CONTAINING PROTEIN"/>
    <property type="match status" value="1"/>
</dbReference>
<keyword evidence="2" id="KW-0808">Transferase</keyword>
<dbReference type="InterPro" id="IPR016181">
    <property type="entry name" value="Acyl_CoA_acyltransferase"/>
</dbReference>
<evidence type="ECO:0000259" key="1">
    <source>
        <dbReference type="Pfam" id="PF13302"/>
    </source>
</evidence>
<dbReference type="OrthoDB" id="9788916at2"/>
<dbReference type="Pfam" id="PF13302">
    <property type="entry name" value="Acetyltransf_3"/>
    <property type="match status" value="1"/>
</dbReference>
<keyword evidence="3" id="KW-1185">Reference proteome</keyword>
<dbReference type="SUPFAM" id="SSF55729">
    <property type="entry name" value="Acyl-CoA N-acyltransferases (Nat)"/>
    <property type="match status" value="1"/>
</dbReference>